<protein>
    <submittedName>
        <fullName evidence="2">Alkylmercury lyase</fullName>
    </submittedName>
</protein>
<dbReference type="RefSeq" id="WP_030063693.1">
    <property type="nucleotide sequence ID" value="NZ_CP098821.1"/>
</dbReference>
<evidence type="ECO:0000313" key="3">
    <source>
        <dbReference type="Proteomes" id="UP000538955"/>
    </source>
</evidence>
<dbReference type="AlphaFoldDB" id="A0A7X9ZHL5"/>
<dbReference type="InterPro" id="IPR004927">
    <property type="entry name" value="MerB"/>
</dbReference>
<dbReference type="Proteomes" id="UP000550736">
    <property type="component" value="Unassembled WGS sequence"/>
</dbReference>
<dbReference type="Pfam" id="PF03243">
    <property type="entry name" value="MerB"/>
    <property type="match status" value="1"/>
</dbReference>
<sequence length="190" mass="22129">MNFTKDLNQKENELRINIINKICENPNKEIDVIPEYKSLIDKKVITTENNKIKCIYPISSEKTNKLVYTNKSKEPLFAMCAIDAIGIYYTTGLNILILSEDELTKEKIKLEMKDDKIINHSKSNIYISYKDVCVKKDCDKNCCPYIHFFTSRNNVENYLNSLPNKESHKILNLKQAKEISKQLFKIHSLS</sequence>
<dbReference type="EMBL" id="JABBLX010000022">
    <property type="protein sequence ID" value="NMK97835.1"/>
    <property type="molecule type" value="Genomic_DNA"/>
</dbReference>
<name>A0A7X9ZHL5_STACP</name>
<comment type="caution">
    <text evidence="2">The sequence shown here is derived from an EMBL/GenBank/DDBJ whole genome shotgun (WGS) entry which is preliminary data.</text>
</comment>
<accession>A0A7X9ZHL5</accession>
<reference evidence="3 4" key="1">
    <citation type="submission" date="2020-04" db="EMBL/GenBank/DDBJ databases">
        <title>The Epidemiology and Molecular Characteristics of Linezolid-Resistant Staphylococcus capitis in Huashan Hospital, Shanghai.</title>
        <authorList>
            <person name="Ding L."/>
            <person name="Li P."/>
            <person name="Yang Y."/>
            <person name="Lin D."/>
            <person name="Xu X."/>
        </authorList>
    </citation>
    <scope>NUCLEOTIDE SEQUENCE [LARGE SCALE GENOMIC DNA]</scope>
    <source>
        <strain evidence="2 4">12-86</strain>
        <strain evidence="1 3">17-84</strain>
    </source>
</reference>
<evidence type="ECO:0000313" key="2">
    <source>
        <dbReference type="EMBL" id="NMK97835.1"/>
    </source>
</evidence>
<proteinExistence type="predicted"/>
<keyword evidence="2" id="KW-0456">Lyase</keyword>
<dbReference type="InterPro" id="IPR053717">
    <property type="entry name" value="MerB_lyase_sf"/>
</dbReference>
<dbReference type="GO" id="GO:0018836">
    <property type="term" value="F:alkylmercury lyase activity"/>
    <property type="evidence" value="ECO:0007669"/>
    <property type="project" value="InterPro"/>
</dbReference>
<dbReference type="SUPFAM" id="SSF160387">
    <property type="entry name" value="NosL/MerB-like"/>
    <property type="match status" value="1"/>
</dbReference>
<gene>
    <name evidence="2" type="ORF">HHM13_06995</name>
    <name evidence="1" type="ORF">HHM24_09845</name>
</gene>
<keyword evidence="3" id="KW-1185">Reference proteome</keyword>
<organism evidence="2 4">
    <name type="scientific">Staphylococcus capitis</name>
    <dbReference type="NCBI Taxonomy" id="29388"/>
    <lineage>
        <taxon>Bacteria</taxon>
        <taxon>Bacillati</taxon>
        <taxon>Bacillota</taxon>
        <taxon>Bacilli</taxon>
        <taxon>Bacillales</taxon>
        <taxon>Staphylococcaceae</taxon>
        <taxon>Staphylococcus</taxon>
    </lineage>
</organism>
<dbReference type="EMBL" id="JABBMI010000074">
    <property type="protein sequence ID" value="NMK55021.1"/>
    <property type="molecule type" value="Genomic_DNA"/>
</dbReference>
<dbReference type="Proteomes" id="UP000538955">
    <property type="component" value="Unassembled WGS sequence"/>
</dbReference>
<dbReference type="Gene3D" id="3.30.450.410">
    <property type="match status" value="1"/>
</dbReference>
<evidence type="ECO:0000313" key="1">
    <source>
        <dbReference type="EMBL" id="NMK55021.1"/>
    </source>
</evidence>
<evidence type="ECO:0000313" key="4">
    <source>
        <dbReference type="Proteomes" id="UP000550736"/>
    </source>
</evidence>